<organism evidence="1 2">
    <name type="scientific">Chondromyces crocatus</name>
    <dbReference type="NCBI Taxonomy" id="52"/>
    <lineage>
        <taxon>Bacteria</taxon>
        <taxon>Pseudomonadati</taxon>
        <taxon>Myxococcota</taxon>
        <taxon>Polyangia</taxon>
        <taxon>Polyangiales</taxon>
        <taxon>Polyangiaceae</taxon>
        <taxon>Chondromyces</taxon>
    </lineage>
</organism>
<dbReference type="STRING" id="52.CMC5_026070"/>
<dbReference type="RefSeq" id="WP_245678421.1">
    <property type="nucleotide sequence ID" value="NZ_CP012159.1"/>
</dbReference>
<dbReference type="InterPro" id="IPR023799">
    <property type="entry name" value="RbfA_dom_sf"/>
</dbReference>
<sequence>MGDDPFTGMVASKAERKERQLCRQAHEALSEALATLNDSILLEVWVAAVEPAPDGSRLAVIVQAPRGAPLDEVKERLERVAGYLRSEVASAIHRKRAPTLVFQVMPP</sequence>
<accession>A0A0K1EC62</accession>
<gene>
    <name evidence="1" type="ORF">CMC5_026070</name>
</gene>
<keyword evidence="2" id="KW-1185">Reference proteome</keyword>
<protein>
    <recommendedName>
        <fullName evidence="3">Ribosome-binding factor A</fullName>
    </recommendedName>
</protein>
<dbReference type="Proteomes" id="UP000067626">
    <property type="component" value="Chromosome"/>
</dbReference>
<dbReference type="KEGG" id="ccro:CMC5_026070"/>
<dbReference type="Gene3D" id="3.30.300.20">
    <property type="match status" value="1"/>
</dbReference>
<dbReference type="AlphaFoldDB" id="A0A0K1EC62"/>
<dbReference type="SUPFAM" id="SSF89919">
    <property type="entry name" value="Ribosome-binding factor A, RbfA"/>
    <property type="match status" value="1"/>
</dbReference>
<reference evidence="1 2" key="1">
    <citation type="submission" date="2015-07" db="EMBL/GenBank/DDBJ databases">
        <title>Genome analysis of myxobacterium Chondromyces crocatus Cm c5 reveals a high potential for natural compound synthesis and the genetic basis for the loss of fruiting body formation.</title>
        <authorList>
            <person name="Zaburannyi N."/>
            <person name="Bunk B."/>
            <person name="Maier J."/>
            <person name="Overmann J."/>
            <person name="Mueller R."/>
        </authorList>
    </citation>
    <scope>NUCLEOTIDE SEQUENCE [LARGE SCALE GENOMIC DNA]</scope>
    <source>
        <strain evidence="1 2">Cm c5</strain>
    </source>
</reference>
<dbReference type="InterPro" id="IPR015946">
    <property type="entry name" value="KH_dom-like_a/b"/>
</dbReference>
<dbReference type="EMBL" id="CP012159">
    <property type="protein sequence ID" value="AKT38460.1"/>
    <property type="molecule type" value="Genomic_DNA"/>
</dbReference>
<evidence type="ECO:0000313" key="2">
    <source>
        <dbReference type="Proteomes" id="UP000067626"/>
    </source>
</evidence>
<evidence type="ECO:0000313" key="1">
    <source>
        <dbReference type="EMBL" id="AKT38460.1"/>
    </source>
</evidence>
<evidence type="ECO:0008006" key="3">
    <source>
        <dbReference type="Google" id="ProtNLM"/>
    </source>
</evidence>
<proteinExistence type="predicted"/>
<name>A0A0K1EC62_CHOCO</name>